<dbReference type="InterPro" id="IPR015500">
    <property type="entry name" value="Peptidase_S8_subtilisin-rel"/>
</dbReference>
<evidence type="ECO:0000256" key="5">
    <source>
        <dbReference type="PROSITE-ProRule" id="PRU01240"/>
    </source>
</evidence>
<evidence type="ECO:0000256" key="6">
    <source>
        <dbReference type="RuleBase" id="RU003355"/>
    </source>
</evidence>
<keyword evidence="4 5" id="KW-0720">Serine protease</keyword>
<keyword evidence="7" id="KW-0732">Signal</keyword>
<evidence type="ECO:0000313" key="10">
    <source>
        <dbReference type="Proteomes" id="UP000019275"/>
    </source>
</evidence>
<dbReference type="PROSITE" id="PS00138">
    <property type="entry name" value="SUBTILASE_SER"/>
    <property type="match status" value="1"/>
</dbReference>
<evidence type="ECO:0000259" key="8">
    <source>
        <dbReference type="Pfam" id="PF00082"/>
    </source>
</evidence>
<dbReference type="RefSeq" id="WP_013620877.1">
    <property type="nucleotide sequence ID" value="NZ_ARZX01000003.1"/>
</dbReference>
<evidence type="ECO:0000256" key="4">
    <source>
        <dbReference type="ARBA" id="ARBA00022825"/>
    </source>
</evidence>
<evidence type="ECO:0000256" key="3">
    <source>
        <dbReference type="ARBA" id="ARBA00022801"/>
    </source>
</evidence>
<evidence type="ECO:0000313" key="9">
    <source>
        <dbReference type="EMBL" id="EWH14603.1"/>
    </source>
</evidence>
<name>A0ABN0RRQ0_9FLAO</name>
<dbReference type="PROSITE" id="PS00137">
    <property type="entry name" value="SUBTILASE_HIS"/>
    <property type="match status" value="1"/>
</dbReference>
<accession>A0ABN0RRQ0</accession>
<feature type="domain" description="Peptidase S8/S53" evidence="8">
    <location>
        <begin position="82"/>
        <end position="498"/>
    </location>
</feature>
<dbReference type="PIRSF" id="PIRSF037892">
    <property type="entry name" value="Subtilisin_rel_SRU_0565"/>
    <property type="match status" value="1"/>
</dbReference>
<protein>
    <submittedName>
        <fullName evidence="9">Peptidase S8 and S53 subtilisin kexin sedolisin</fullName>
    </submittedName>
</protein>
<feature type="chain" id="PRO_5046097631" evidence="7">
    <location>
        <begin position="26"/>
        <end position="546"/>
    </location>
</feature>
<keyword evidence="2 5" id="KW-0645">Protease</keyword>
<dbReference type="CDD" id="cd07483">
    <property type="entry name" value="Peptidases_S8_Subtilisin_Novo-like"/>
    <property type="match status" value="1"/>
</dbReference>
<dbReference type="InterPro" id="IPR000209">
    <property type="entry name" value="Peptidase_S8/S53_dom"/>
</dbReference>
<feature type="signal peptide" evidence="7">
    <location>
        <begin position="1"/>
        <end position="25"/>
    </location>
</feature>
<dbReference type="InterPro" id="IPR022398">
    <property type="entry name" value="Peptidase_S8_His-AS"/>
</dbReference>
<keyword evidence="3 5" id="KW-0378">Hydrolase</keyword>
<dbReference type="PANTHER" id="PTHR43399:SF4">
    <property type="entry name" value="CELL WALL-ASSOCIATED PROTEASE"/>
    <property type="match status" value="1"/>
</dbReference>
<organism evidence="9 10">
    <name type="scientific">Cellulophaga geojensis KL-A</name>
    <dbReference type="NCBI Taxonomy" id="1328323"/>
    <lineage>
        <taxon>Bacteria</taxon>
        <taxon>Pseudomonadati</taxon>
        <taxon>Bacteroidota</taxon>
        <taxon>Flavobacteriia</taxon>
        <taxon>Flavobacteriales</taxon>
        <taxon>Flavobacteriaceae</taxon>
        <taxon>Cellulophaga</taxon>
    </lineage>
</organism>
<dbReference type="InterPro" id="IPR017308">
    <property type="entry name" value="Pept_S8_subtilisin_bacteroid"/>
</dbReference>
<feature type="active site" description="Charge relay system" evidence="5">
    <location>
        <position position="292"/>
    </location>
</feature>
<keyword evidence="10" id="KW-1185">Reference proteome</keyword>
<dbReference type="Proteomes" id="UP000019275">
    <property type="component" value="Unassembled WGS sequence"/>
</dbReference>
<dbReference type="SUPFAM" id="SSF52743">
    <property type="entry name" value="Subtilisin-like"/>
    <property type="match status" value="1"/>
</dbReference>
<dbReference type="PROSITE" id="PS51892">
    <property type="entry name" value="SUBTILASE"/>
    <property type="match status" value="1"/>
</dbReference>
<dbReference type="InterPro" id="IPR023828">
    <property type="entry name" value="Peptidase_S8_Ser-AS"/>
</dbReference>
<feature type="active site" description="Charge relay system" evidence="5">
    <location>
        <position position="465"/>
    </location>
</feature>
<reference evidence="9 10" key="1">
    <citation type="journal article" date="2014" name="Genome Announc.">
        <title>Draft Genome Sequence of the Carrageenan-Degrading Bacterium Cellulophaga sp. Strain KL-A, Isolated from Decaying Marine Algae.</title>
        <authorList>
            <person name="Shan D."/>
            <person name="Ying J."/>
            <person name="Li X."/>
            <person name="Gao Z."/>
            <person name="Wei G."/>
            <person name="Shao Z."/>
        </authorList>
    </citation>
    <scope>NUCLEOTIDE SEQUENCE [LARGE SCALE GENOMIC DNA]</scope>
    <source>
        <strain evidence="9 10">KL-A</strain>
    </source>
</reference>
<evidence type="ECO:0000256" key="7">
    <source>
        <dbReference type="SAM" id="SignalP"/>
    </source>
</evidence>
<gene>
    <name evidence="9" type="ORF">KLA_04527</name>
</gene>
<dbReference type="InterPro" id="IPR036852">
    <property type="entry name" value="Peptidase_S8/S53_dom_sf"/>
</dbReference>
<dbReference type="PRINTS" id="PR00723">
    <property type="entry name" value="SUBTILISIN"/>
</dbReference>
<dbReference type="Gene3D" id="3.40.50.200">
    <property type="entry name" value="Peptidase S8/S53 domain"/>
    <property type="match status" value="2"/>
</dbReference>
<dbReference type="PROSITE" id="PS51257">
    <property type="entry name" value="PROKAR_LIPOPROTEIN"/>
    <property type="match status" value="1"/>
</dbReference>
<dbReference type="InterPro" id="IPR023827">
    <property type="entry name" value="Peptidase_S8_Asp-AS"/>
</dbReference>
<dbReference type="Pfam" id="PF00082">
    <property type="entry name" value="Peptidase_S8"/>
    <property type="match status" value="1"/>
</dbReference>
<proteinExistence type="inferred from homology"/>
<dbReference type="InterPro" id="IPR051048">
    <property type="entry name" value="Peptidase_S8/S53_subtilisin"/>
</dbReference>
<dbReference type="EMBL" id="ARZX01000003">
    <property type="protein sequence ID" value="EWH14603.1"/>
    <property type="molecule type" value="Genomic_DNA"/>
</dbReference>
<sequence length="546" mass="58523">MNIRLSKSVLSLSAVALIMASCGSAPTLVSTPVENIDALPLKVSELTEQQKQNWGHADLATDTIPGMSVDKAYKELIGNKKGTKVIVAVMDSGMDLNHEDLKNVLWTNKKEIPGNNIDDDNNGFIDDVHGYNFLGDSYNEQLESARIVRLGLGDAALQAKAKAEVEADYAEALAGKQRYEQILQAVKNADEAVKKELGKDSYTKKDLAGITAKDEAMQRNLAVLNQMYSFSASIPEAIKSITGGITYFTDQVNYNLNKDFNGRKPVGDNPYDITDTKYGNGNPMNTVDTESHGTHVAGIIAAERNNGKGANGVANNVELMSIRAVPNGDEYDKDIALGIRYAVDNGAKVINASFGKAYSPKAEWVYEALKYAAENDVLFVHAAGNDGANLDDYENHPNYPNDQIKNGAEFADNVITVGALANKYGSTMLADFSNYGKINVDVFAPGAEIYSTVPGSKYEFMGGTSMASPGVAGVAAVIRSQYPKLTAAQVKKIIMQSGIATKTKVVIGGDPSNNNTLANISTSGKMVNLYNALLLAESVSKGKVKL</sequence>
<evidence type="ECO:0000256" key="1">
    <source>
        <dbReference type="ARBA" id="ARBA00011073"/>
    </source>
</evidence>
<comment type="caution">
    <text evidence="9">The sequence shown here is derived from an EMBL/GenBank/DDBJ whole genome shotgun (WGS) entry which is preliminary data.</text>
</comment>
<dbReference type="PANTHER" id="PTHR43399">
    <property type="entry name" value="SUBTILISIN-RELATED"/>
    <property type="match status" value="1"/>
</dbReference>
<evidence type="ECO:0000256" key="2">
    <source>
        <dbReference type="ARBA" id="ARBA00022670"/>
    </source>
</evidence>
<dbReference type="PROSITE" id="PS00136">
    <property type="entry name" value="SUBTILASE_ASP"/>
    <property type="match status" value="1"/>
</dbReference>
<dbReference type="InterPro" id="IPR034080">
    <property type="entry name" value="Protease_P7-like_dom"/>
</dbReference>
<comment type="similarity">
    <text evidence="1 5 6">Belongs to the peptidase S8 family.</text>
</comment>
<feature type="active site" description="Charge relay system" evidence="5">
    <location>
        <position position="91"/>
    </location>
</feature>